<comment type="subcellular location">
    <subcellularLocation>
        <location evidence="1">Membrane</location>
        <topology evidence="1">Multi-pass membrane protein</topology>
    </subcellularLocation>
</comment>
<keyword evidence="7 9" id="KW-0807">Transducer</keyword>
<keyword evidence="5 10" id="KW-0472">Membrane</keyword>
<comment type="similarity">
    <text evidence="9">Belongs to the G-protein coupled receptor 1 family.</text>
</comment>
<dbReference type="PROSITE" id="PS00237">
    <property type="entry name" value="G_PROTEIN_RECEP_F1_1"/>
    <property type="match status" value="1"/>
</dbReference>
<evidence type="ECO:0000256" key="3">
    <source>
        <dbReference type="ARBA" id="ARBA00022989"/>
    </source>
</evidence>
<keyword evidence="6 9" id="KW-0675">Receptor</keyword>
<gene>
    <name evidence="12" type="ORF">SPARVUS_LOCUS14225710</name>
</gene>
<dbReference type="EMBL" id="CATNWA010018750">
    <property type="protein sequence ID" value="CAI9609237.1"/>
    <property type="molecule type" value="Genomic_DNA"/>
</dbReference>
<evidence type="ECO:0000256" key="6">
    <source>
        <dbReference type="ARBA" id="ARBA00023170"/>
    </source>
</evidence>
<evidence type="ECO:0000256" key="2">
    <source>
        <dbReference type="ARBA" id="ARBA00022692"/>
    </source>
</evidence>
<keyword evidence="13" id="KW-1185">Reference proteome</keyword>
<dbReference type="PROSITE" id="PS50262">
    <property type="entry name" value="G_PROTEIN_RECEP_F1_2"/>
    <property type="match status" value="1"/>
</dbReference>
<evidence type="ECO:0000256" key="9">
    <source>
        <dbReference type="RuleBase" id="RU000688"/>
    </source>
</evidence>
<keyword evidence="3 10" id="KW-1133">Transmembrane helix</keyword>
<feature type="domain" description="G-protein coupled receptors family 1 profile" evidence="11">
    <location>
        <begin position="1"/>
        <end position="88"/>
    </location>
</feature>
<dbReference type="PANTHER" id="PTHR24225:SF28">
    <property type="entry name" value="C3A ANAPHYLATOXIN CHEMOTACTIC RECEPTOR"/>
    <property type="match status" value="1"/>
</dbReference>
<evidence type="ECO:0000256" key="8">
    <source>
        <dbReference type="ARBA" id="ARBA00025736"/>
    </source>
</evidence>
<dbReference type="Pfam" id="PF00001">
    <property type="entry name" value="7tm_1"/>
    <property type="match status" value="1"/>
</dbReference>
<protein>
    <recommendedName>
        <fullName evidence="11">G-protein coupled receptors family 1 profile domain-containing protein</fullName>
    </recommendedName>
</protein>
<comment type="similarity">
    <text evidence="8">Belongs to the chemokine-like receptor (CMKLR) family.</text>
</comment>
<dbReference type="Proteomes" id="UP001162483">
    <property type="component" value="Unassembled WGS sequence"/>
</dbReference>
<dbReference type="InterPro" id="IPR000826">
    <property type="entry name" value="Formyl_rcpt-rel"/>
</dbReference>
<dbReference type="SUPFAM" id="SSF81321">
    <property type="entry name" value="Family A G protein-coupled receptor-like"/>
    <property type="match status" value="1"/>
</dbReference>
<comment type="caution">
    <text evidence="12">The sequence shown here is derived from an EMBL/GenBank/DDBJ whole genome shotgun (WGS) entry which is preliminary data.</text>
</comment>
<evidence type="ECO:0000313" key="13">
    <source>
        <dbReference type="Proteomes" id="UP001162483"/>
    </source>
</evidence>
<feature type="transmembrane region" description="Helical" evidence="10">
    <location>
        <begin position="12"/>
        <end position="33"/>
    </location>
</feature>
<keyword evidence="2 9" id="KW-0812">Transmembrane</keyword>
<evidence type="ECO:0000313" key="12">
    <source>
        <dbReference type="EMBL" id="CAI9609237.1"/>
    </source>
</evidence>
<evidence type="ECO:0000256" key="1">
    <source>
        <dbReference type="ARBA" id="ARBA00004141"/>
    </source>
</evidence>
<evidence type="ECO:0000259" key="11">
    <source>
        <dbReference type="PROSITE" id="PS50262"/>
    </source>
</evidence>
<accession>A0ABN9GIH3</accession>
<dbReference type="PRINTS" id="PR00237">
    <property type="entry name" value="GPCRRHODOPSN"/>
</dbReference>
<evidence type="ECO:0000256" key="5">
    <source>
        <dbReference type="ARBA" id="ARBA00023136"/>
    </source>
</evidence>
<dbReference type="PANTHER" id="PTHR24225">
    <property type="entry name" value="CHEMOTACTIC RECEPTOR"/>
    <property type="match status" value="1"/>
</dbReference>
<proteinExistence type="inferred from homology"/>
<feature type="transmembrane region" description="Helical" evidence="10">
    <location>
        <begin position="45"/>
        <end position="66"/>
    </location>
</feature>
<evidence type="ECO:0000256" key="10">
    <source>
        <dbReference type="SAM" id="Phobius"/>
    </source>
</evidence>
<sequence length="88" mass="10184">MKRRVSTVWFWNLALADIICCSFVPPILANIFYSRWLYGKALCKILPCILIFNMFSSVFTLVAISIDRCILVVWPVWAQNHPRHLTAA</sequence>
<keyword evidence="4 9" id="KW-0297">G-protein coupled receptor</keyword>
<dbReference type="Gene3D" id="1.20.1070.10">
    <property type="entry name" value="Rhodopsin 7-helix transmembrane proteins"/>
    <property type="match status" value="1"/>
</dbReference>
<dbReference type="InterPro" id="IPR017452">
    <property type="entry name" value="GPCR_Rhodpsn_7TM"/>
</dbReference>
<evidence type="ECO:0000256" key="4">
    <source>
        <dbReference type="ARBA" id="ARBA00023040"/>
    </source>
</evidence>
<dbReference type="InterPro" id="IPR000276">
    <property type="entry name" value="GPCR_Rhodpsn"/>
</dbReference>
<name>A0ABN9GIH3_9NEOB</name>
<reference evidence="12" key="1">
    <citation type="submission" date="2023-05" db="EMBL/GenBank/DDBJ databases">
        <authorList>
            <person name="Stuckert A."/>
        </authorList>
    </citation>
    <scope>NUCLEOTIDE SEQUENCE</scope>
</reference>
<evidence type="ECO:0000256" key="7">
    <source>
        <dbReference type="ARBA" id="ARBA00023224"/>
    </source>
</evidence>
<organism evidence="12 13">
    <name type="scientific">Staurois parvus</name>
    <dbReference type="NCBI Taxonomy" id="386267"/>
    <lineage>
        <taxon>Eukaryota</taxon>
        <taxon>Metazoa</taxon>
        <taxon>Chordata</taxon>
        <taxon>Craniata</taxon>
        <taxon>Vertebrata</taxon>
        <taxon>Euteleostomi</taxon>
        <taxon>Amphibia</taxon>
        <taxon>Batrachia</taxon>
        <taxon>Anura</taxon>
        <taxon>Neobatrachia</taxon>
        <taxon>Ranoidea</taxon>
        <taxon>Ranidae</taxon>
        <taxon>Staurois</taxon>
    </lineage>
</organism>